<reference evidence="3 4" key="1">
    <citation type="journal article" date="2021" name="Sci. Rep.">
        <title>Chromosome anchoring in Senegalese sole (Solea senegalensis) reveals sex-associated markers and genome rearrangements in flatfish.</title>
        <authorList>
            <person name="Guerrero-Cozar I."/>
            <person name="Gomez-Garrido J."/>
            <person name="Berbel C."/>
            <person name="Martinez-Blanch J.F."/>
            <person name="Alioto T."/>
            <person name="Claros M.G."/>
            <person name="Gagnaire P.A."/>
            <person name="Manchado M."/>
        </authorList>
    </citation>
    <scope>NUCLEOTIDE SEQUENCE [LARGE SCALE GENOMIC DNA]</scope>
    <source>
        <strain evidence="3">Sse05_10M</strain>
    </source>
</reference>
<feature type="domain" description="Fibrinogen C-terminal" evidence="2">
    <location>
        <begin position="28"/>
        <end position="256"/>
    </location>
</feature>
<dbReference type="AlphaFoldDB" id="A0AAV6R062"/>
<evidence type="ECO:0000256" key="1">
    <source>
        <dbReference type="SAM" id="SignalP"/>
    </source>
</evidence>
<evidence type="ECO:0000259" key="2">
    <source>
        <dbReference type="PROSITE" id="PS51406"/>
    </source>
</evidence>
<feature type="chain" id="PRO_5043529347" description="Fibrinogen C-terminal domain-containing protein" evidence="1">
    <location>
        <begin position="25"/>
        <end position="271"/>
    </location>
</feature>
<protein>
    <recommendedName>
        <fullName evidence="2">Fibrinogen C-terminal domain-containing protein</fullName>
    </recommendedName>
</protein>
<dbReference type="GO" id="GO:0050776">
    <property type="term" value="P:regulation of immune response"/>
    <property type="evidence" value="ECO:0007669"/>
    <property type="project" value="TreeGrafter"/>
</dbReference>
<keyword evidence="4" id="KW-1185">Reference proteome</keyword>
<dbReference type="InterPro" id="IPR002181">
    <property type="entry name" value="Fibrinogen_a/b/g_C_dom"/>
</dbReference>
<feature type="signal peptide" evidence="1">
    <location>
        <begin position="1"/>
        <end position="24"/>
    </location>
</feature>
<keyword evidence="1" id="KW-0732">Signal</keyword>
<dbReference type="NCBIfam" id="NF040941">
    <property type="entry name" value="GGGWT_bact"/>
    <property type="match status" value="1"/>
</dbReference>
<dbReference type="CDD" id="cd00087">
    <property type="entry name" value="FReD"/>
    <property type="match status" value="1"/>
</dbReference>
<dbReference type="GO" id="GO:0050868">
    <property type="term" value="P:negative regulation of T cell activation"/>
    <property type="evidence" value="ECO:0007669"/>
    <property type="project" value="TreeGrafter"/>
</dbReference>
<evidence type="ECO:0000313" key="3">
    <source>
        <dbReference type="EMBL" id="KAG7498099.1"/>
    </source>
</evidence>
<dbReference type="SMART" id="SM00186">
    <property type="entry name" value="FBG"/>
    <property type="match status" value="1"/>
</dbReference>
<dbReference type="PANTHER" id="PTHR19143:SF263">
    <property type="entry name" value="FIBRINOGEN-LIKE PROTEIN 1"/>
    <property type="match status" value="1"/>
</dbReference>
<comment type="caution">
    <text evidence="3">The sequence shown here is derived from an EMBL/GenBank/DDBJ whole genome shotgun (WGS) entry which is preliminary data.</text>
</comment>
<dbReference type="InterPro" id="IPR020837">
    <property type="entry name" value="Fibrinogen_CS"/>
</dbReference>
<dbReference type="Pfam" id="PF00147">
    <property type="entry name" value="Fibrinogen_C"/>
    <property type="match status" value="1"/>
</dbReference>
<sequence length="271" mass="30277">MKSLVLCCGLISALLLSSTAQVEGQSGQSPSHQGTDCTQIHSRNPAAPSGVYVIKPVGVKNTFQVYCEMQTDGGWTVLQRRSGRDVSFHRNWTEYKDGFGDLMQNHWLGLSKVFSMTQKKTWTLRVDLYTHDGRTLYALYKNFRVGDETSGFKLHVGEYDGNAGDALQDQNGYGFSTSDRDNDGCSPCIFGDIAWYKCVGSKEGWWYSQCGSASLNGDWHASGDHIGWSSGLYWRTDKFPKLYSVKGSKMMIKSCLKNFVAKHFIRGHTVV</sequence>
<dbReference type="Proteomes" id="UP000693946">
    <property type="component" value="Linkage Group LG3"/>
</dbReference>
<accession>A0AAV6R062</accession>
<dbReference type="PROSITE" id="PS00514">
    <property type="entry name" value="FIBRINOGEN_C_1"/>
    <property type="match status" value="1"/>
</dbReference>
<gene>
    <name evidence="3" type="ORF">JOB18_048700</name>
</gene>
<dbReference type="GO" id="GO:0005615">
    <property type="term" value="C:extracellular space"/>
    <property type="evidence" value="ECO:0007669"/>
    <property type="project" value="TreeGrafter"/>
</dbReference>
<name>A0AAV6R062_SOLSE</name>
<dbReference type="PANTHER" id="PTHR19143">
    <property type="entry name" value="FIBRINOGEN/TENASCIN/ANGIOPOEITIN"/>
    <property type="match status" value="1"/>
</dbReference>
<dbReference type="EMBL" id="JAGKHQ010000015">
    <property type="protein sequence ID" value="KAG7498099.1"/>
    <property type="molecule type" value="Genomic_DNA"/>
</dbReference>
<proteinExistence type="predicted"/>
<dbReference type="PROSITE" id="PS51406">
    <property type="entry name" value="FIBRINOGEN_C_2"/>
    <property type="match status" value="1"/>
</dbReference>
<organism evidence="3 4">
    <name type="scientific">Solea senegalensis</name>
    <name type="common">Senegalese sole</name>
    <dbReference type="NCBI Taxonomy" id="28829"/>
    <lineage>
        <taxon>Eukaryota</taxon>
        <taxon>Metazoa</taxon>
        <taxon>Chordata</taxon>
        <taxon>Craniata</taxon>
        <taxon>Vertebrata</taxon>
        <taxon>Euteleostomi</taxon>
        <taxon>Actinopterygii</taxon>
        <taxon>Neopterygii</taxon>
        <taxon>Teleostei</taxon>
        <taxon>Neoteleostei</taxon>
        <taxon>Acanthomorphata</taxon>
        <taxon>Carangaria</taxon>
        <taxon>Pleuronectiformes</taxon>
        <taxon>Pleuronectoidei</taxon>
        <taxon>Soleidae</taxon>
        <taxon>Solea</taxon>
    </lineage>
</organism>
<dbReference type="InterPro" id="IPR050373">
    <property type="entry name" value="Fibrinogen_C-term_domain"/>
</dbReference>
<evidence type="ECO:0000313" key="4">
    <source>
        <dbReference type="Proteomes" id="UP000693946"/>
    </source>
</evidence>